<dbReference type="GO" id="GO:0005506">
    <property type="term" value="F:iron ion binding"/>
    <property type="evidence" value="ECO:0007669"/>
    <property type="project" value="InterPro"/>
</dbReference>
<dbReference type="Pfam" id="PF00067">
    <property type="entry name" value="p450"/>
    <property type="match status" value="1"/>
</dbReference>
<keyword evidence="3" id="KW-0479">Metal-binding</keyword>
<dbReference type="InterPro" id="IPR002397">
    <property type="entry name" value="Cyt_P450_B"/>
</dbReference>
<keyword evidence="3" id="KW-0408">Iron</keyword>
<dbReference type="GO" id="GO:0016705">
    <property type="term" value="F:oxidoreductase activity, acting on paired donors, with incorporation or reduction of molecular oxygen"/>
    <property type="evidence" value="ECO:0007669"/>
    <property type="project" value="InterPro"/>
</dbReference>
<dbReference type="Gene3D" id="1.10.630.10">
    <property type="entry name" value="Cytochrome P450"/>
    <property type="match status" value="1"/>
</dbReference>
<keyword evidence="3" id="KW-0503">Monooxygenase</keyword>
<dbReference type="Proteomes" id="UP000464751">
    <property type="component" value="Chromosome"/>
</dbReference>
<dbReference type="GO" id="GO:0004497">
    <property type="term" value="F:monooxygenase activity"/>
    <property type="evidence" value="ECO:0007669"/>
    <property type="project" value="UniProtKB-KW"/>
</dbReference>
<dbReference type="KEGG" id="apra:G3A50_05185"/>
<dbReference type="RefSeq" id="WP_163074264.1">
    <property type="nucleotide sequence ID" value="NZ_CP048630.1"/>
</dbReference>
<organism evidence="4 5">
    <name type="scientific">Ancylobacter pratisalsi</name>
    <dbReference type="NCBI Taxonomy" id="1745854"/>
    <lineage>
        <taxon>Bacteria</taxon>
        <taxon>Pseudomonadati</taxon>
        <taxon>Pseudomonadota</taxon>
        <taxon>Alphaproteobacteria</taxon>
        <taxon>Hyphomicrobiales</taxon>
        <taxon>Xanthobacteraceae</taxon>
        <taxon>Ancylobacter</taxon>
    </lineage>
</organism>
<dbReference type="PANTHER" id="PTHR46696:SF1">
    <property type="entry name" value="CYTOCHROME P450 YJIB-RELATED"/>
    <property type="match status" value="1"/>
</dbReference>
<comment type="cofactor">
    <cofactor evidence="1">
        <name>heme</name>
        <dbReference type="ChEBI" id="CHEBI:30413"/>
    </cofactor>
</comment>
<dbReference type="InterPro" id="IPR001128">
    <property type="entry name" value="Cyt_P450"/>
</dbReference>
<evidence type="ECO:0000256" key="3">
    <source>
        <dbReference type="RuleBase" id="RU000461"/>
    </source>
</evidence>
<accession>A0A6P1YKD1</accession>
<dbReference type="GO" id="GO:0020037">
    <property type="term" value="F:heme binding"/>
    <property type="evidence" value="ECO:0007669"/>
    <property type="project" value="InterPro"/>
</dbReference>
<name>A0A6P1YKD1_9HYPH</name>
<evidence type="ECO:0000256" key="2">
    <source>
        <dbReference type="ARBA" id="ARBA00010617"/>
    </source>
</evidence>
<keyword evidence="5" id="KW-1185">Reference proteome</keyword>
<dbReference type="SUPFAM" id="SSF48264">
    <property type="entry name" value="Cytochrome P450"/>
    <property type="match status" value="1"/>
</dbReference>
<dbReference type="PROSITE" id="PS00086">
    <property type="entry name" value="CYTOCHROME_P450"/>
    <property type="match status" value="1"/>
</dbReference>
<protein>
    <submittedName>
        <fullName evidence="4">Cytochrome P450</fullName>
    </submittedName>
</protein>
<proteinExistence type="inferred from homology"/>
<dbReference type="CDD" id="cd11033">
    <property type="entry name" value="CYP142-like"/>
    <property type="match status" value="1"/>
</dbReference>
<evidence type="ECO:0000313" key="5">
    <source>
        <dbReference type="Proteomes" id="UP000464751"/>
    </source>
</evidence>
<gene>
    <name evidence="4" type="ORF">G3A50_05185</name>
</gene>
<dbReference type="InterPro" id="IPR017972">
    <property type="entry name" value="Cyt_P450_CS"/>
</dbReference>
<dbReference type="PRINTS" id="PR00359">
    <property type="entry name" value="BP450"/>
</dbReference>
<keyword evidence="3" id="KW-0349">Heme</keyword>
<keyword evidence="3" id="KW-0560">Oxidoreductase</keyword>
<evidence type="ECO:0000256" key="1">
    <source>
        <dbReference type="ARBA" id="ARBA00001971"/>
    </source>
</evidence>
<dbReference type="AlphaFoldDB" id="A0A6P1YKD1"/>
<dbReference type="InterPro" id="IPR036396">
    <property type="entry name" value="Cyt_P450_sf"/>
</dbReference>
<reference evidence="4 5" key="1">
    <citation type="submission" date="2020-02" db="EMBL/GenBank/DDBJ databases">
        <authorList>
            <person name="Li G."/>
        </authorList>
    </citation>
    <scope>NUCLEOTIDE SEQUENCE [LARGE SCALE GENOMIC DNA]</scope>
    <source>
        <strain evidence="4 5">DSM 102029</strain>
    </source>
</reference>
<comment type="similarity">
    <text evidence="2 3">Belongs to the cytochrome P450 family.</text>
</comment>
<evidence type="ECO:0000313" key="4">
    <source>
        <dbReference type="EMBL" id="QIB33166.1"/>
    </source>
</evidence>
<sequence>MNATTFETDLNNLPIDKIDVAQPELFKLGFAPRYFERLRREAPVHYCADGFYGAYWSITRHRDIEAIELDPETFSSEHLNGGITITSSPADPQFFPSFISMDPPRHGEQRKVVAPAFSPDRLRFLAQQLRLWSEEILNQLPIGEAFDWVDRVSIELTARTLAVLLGFPQERCRDLIRWSEAMVALPGSPAFPTIADKLHVMQECFAAFDTMWDERLKDPSGDDLISMLASGEKTRGMSRAELHGNILLLIVGGNDTSRSAISGSIVAFNRFPEELTKLRKHPELISGLTSEILRWQTPIAHMRRTAMRDVTLGDRTIRKGAKVILWYLSGNRDEGVFERAERFDISRLNARRHLSFGTGIHRCVGARVADLQMRILWEEILKNFTSIEICRSPVKTASTFINSYTELLVQLNK</sequence>
<dbReference type="EMBL" id="CP048630">
    <property type="protein sequence ID" value="QIB33166.1"/>
    <property type="molecule type" value="Genomic_DNA"/>
</dbReference>
<dbReference type="PANTHER" id="PTHR46696">
    <property type="entry name" value="P450, PUTATIVE (EUROFUNG)-RELATED"/>
    <property type="match status" value="1"/>
</dbReference>